<dbReference type="RefSeq" id="XP_040684920.1">
    <property type="nucleotide sequence ID" value="XM_040831488.1"/>
</dbReference>
<keyword evidence="2" id="KW-0732">Signal</keyword>
<dbReference type="OrthoDB" id="4383200at2759"/>
<sequence>MKSLRWSAVLLSVLALADFSICSTESDEVEVSSSSLESEIPLTTEETDFSSVWSDEIPTASVEGDLPSTSEEPDAAESGDSKVAEEAELPEFGSEPETPSLPTLQPFDAAAHSAYGKTPTGERILDIIPVVRDGLTCPSGMEPATSNSWDGIHQCEYGVYSAQIPKQYQSSDWQCCYSEQGSFVLSVPGEPSESYPTWDTRYILDEAPCCRGLSEQDALFDASSKQCQYGKAVLNLPGSDYLTKCCWDEELNNWSIHLKQHWPFKTMPVNKEWAQDVGFGHATLIVKHANIYGHHIDLAVQGVFGDLFDETRTVRLAFSHKWTRVTRFEVRVPILYSTLYIDVESVVNEDNTVSLRIHWTGTKLLVGLNESTFVLRFDSSDFKGLMETYPAC</sequence>
<dbReference type="EMBL" id="KV878216">
    <property type="protein sequence ID" value="OJJ31243.1"/>
    <property type="molecule type" value="Genomic_DNA"/>
</dbReference>
<evidence type="ECO:0000313" key="3">
    <source>
        <dbReference type="EMBL" id="OJJ31243.1"/>
    </source>
</evidence>
<evidence type="ECO:0000256" key="1">
    <source>
        <dbReference type="SAM" id="MobiDB-lite"/>
    </source>
</evidence>
<proteinExistence type="predicted"/>
<protein>
    <submittedName>
        <fullName evidence="3">Uncharacterized protein</fullName>
    </submittedName>
</protein>
<feature type="chain" id="PRO_5009887437" evidence="2">
    <location>
        <begin position="25"/>
        <end position="392"/>
    </location>
</feature>
<feature type="signal peptide" evidence="2">
    <location>
        <begin position="1"/>
        <end position="24"/>
    </location>
</feature>
<organism evidence="3 4">
    <name type="scientific">Aspergillus wentii DTO 134E9</name>
    <dbReference type="NCBI Taxonomy" id="1073089"/>
    <lineage>
        <taxon>Eukaryota</taxon>
        <taxon>Fungi</taxon>
        <taxon>Dikarya</taxon>
        <taxon>Ascomycota</taxon>
        <taxon>Pezizomycotina</taxon>
        <taxon>Eurotiomycetes</taxon>
        <taxon>Eurotiomycetidae</taxon>
        <taxon>Eurotiales</taxon>
        <taxon>Aspergillaceae</taxon>
        <taxon>Aspergillus</taxon>
        <taxon>Aspergillus subgen. Cremei</taxon>
    </lineage>
</organism>
<dbReference type="GeneID" id="63747336"/>
<dbReference type="AlphaFoldDB" id="A0A1L9R8N6"/>
<dbReference type="Proteomes" id="UP000184383">
    <property type="component" value="Unassembled WGS sequence"/>
</dbReference>
<evidence type="ECO:0000256" key="2">
    <source>
        <dbReference type="SAM" id="SignalP"/>
    </source>
</evidence>
<name>A0A1L9R8N6_ASPWE</name>
<feature type="region of interest" description="Disordered" evidence="1">
    <location>
        <begin position="27"/>
        <end position="105"/>
    </location>
</feature>
<accession>A0A1L9R8N6</accession>
<keyword evidence="4" id="KW-1185">Reference proteome</keyword>
<gene>
    <name evidence="3" type="ORF">ASPWEDRAFT_176333</name>
</gene>
<reference evidence="4" key="1">
    <citation type="journal article" date="2017" name="Genome Biol.">
        <title>Comparative genomics reveals high biological diversity and specific adaptations in the industrially and medically important fungal genus Aspergillus.</title>
        <authorList>
            <person name="de Vries R.P."/>
            <person name="Riley R."/>
            <person name="Wiebenga A."/>
            <person name="Aguilar-Osorio G."/>
            <person name="Amillis S."/>
            <person name="Uchima C.A."/>
            <person name="Anderluh G."/>
            <person name="Asadollahi M."/>
            <person name="Askin M."/>
            <person name="Barry K."/>
            <person name="Battaglia E."/>
            <person name="Bayram O."/>
            <person name="Benocci T."/>
            <person name="Braus-Stromeyer S.A."/>
            <person name="Caldana C."/>
            <person name="Canovas D."/>
            <person name="Cerqueira G.C."/>
            <person name="Chen F."/>
            <person name="Chen W."/>
            <person name="Choi C."/>
            <person name="Clum A."/>
            <person name="Dos Santos R.A."/>
            <person name="Damasio A.R."/>
            <person name="Diallinas G."/>
            <person name="Emri T."/>
            <person name="Fekete E."/>
            <person name="Flipphi M."/>
            <person name="Freyberg S."/>
            <person name="Gallo A."/>
            <person name="Gournas C."/>
            <person name="Habgood R."/>
            <person name="Hainaut M."/>
            <person name="Harispe M.L."/>
            <person name="Henrissat B."/>
            <person name="Hilden K.S."/>
            <person name="Hope R."/>
            <person name="Hossain A."/>
            <person name="Karabika E."/>
            <person name="Karaffa L."/>
            <person name="Karanyi Z."/>
            <person name="Krasevec N."/>
            <person name="Kuo A."/>
            <person name="Kusch H."/>
            <person name="LaButti K."/>
            <person name="Lagendijk E.L."/>
            <person name="Lapidus A."/>
            <person name="Levasseur A."/>
            <person name="Lindquist E."/>
            <person name="Lipzen A."/>
            <person name="Logrieco A.F."/>
            <person name="MacCabe A."/>
            <person name="Maekelae M.R."/>
            <person name="Malavazi I."/>
            <person name="Melin P."/>
            <person name="Meyer V."/>
            <person name="Mielnichuk N."/>
            <person name="Miskei M."/>
            <person name="Molnar A.P."/>
            <person name="Mule G."/>
            <person name="Ngan C.Y."/>
            <person name="Orejas M."/>
            <person name="Orosz E."/>
            <person name="Ouedraogo J.P."/>
            <person name="Overkamp K.M."/>
            <person name="Park H.-S."/>
            <person name="Perrone G."/>
            <person name="Piumi F."/>
            <person name="Punt P.J."/>
            <person name="Ram A.F."/>
            <person name="Ramon A."/>
            <person name="Rauscher S."/>
            <person name="Record E."/>
            <person name="Riano-Pachon D.M."/>
            <person name="Robert V."/>
            <person name="Roehrig J."/>
            <person name="Ruller R."/>
            <person name="Salamov A."/>
            <person name="Salih N.S."/>
            <person name="Samson R.A."/>
            <person name="Sandor E."/>
            <person name="Sanguinetti M."/>
            <person name="Schuetze T."/>
            <person name="Sepcic K."/>
            <person name="Shelest E."/>
            <person name="Sherlock G."/>
            <person name="Sophianopoulou V."/>
            <person name="Squina F.M."/>
            <person name="Sun H."/>
            <person name="Susca A."/>
            <person name="Todd R.B."/>
            <person name="Tsang A."/>
            <person name="Unkles S.E."/>
            <person name="van de Wiele N."/>
            <person name="van Rossen-Uffink D."/>
            <person name="Oliveira J.V."/>
            <person name="Vesth T.C."/>
            <person name="Visser J."/>
            <person name="Yu J.-H."/>
            <person name="Zhou M."/>
            <person name="Andersen M.R."/>
            <person name="Archer D.B."/>
            <person name="Baker S.E."/>
            <person name="Benoit I."/>
            <person name="Brakhage A.A."/>
            <person name="Braus G.H."/>
            <person name="Fischer R."/>
            <person name="Frisvad J.C."/>
            <person name="Goldman G.H."/>
            <person name="Houbraken J."/>
            <person name="Oakley B."/>
            <person name="Pocsi I."/>
            <person name="Scazzocchio C."/>
            <person name="Seiboth B."/>
            <person name="vanKuyk P.A."/>
            <person name="Wortman J."/>
            <person name="Dyer P.S."/>
            <person name="Grigoriev I.V."/>
        </authorList>
    </citation>
    <scope>NUCLEOTIDE SEQUENCE [LARGE SCALE GENOMIC DNA]</scope>
    <source>
        <strain evidence="4">DTO 134E9</strain>
    </source>
</reference>
<evidence type="ECO:0000313" key="4">
    <source>
        <dbReference type="Proteomes" id="UP000184383"/>
    </source>
</evidence>
<feature type="compositionally biased region" description="Low complexity" evidence="1">
    <location>
        <begin position="31"/>
        <end position="44"/>
    </location>
</feature>
<dbReference type="VEuPathDB" id="FungiDB:ASPWEDRAFT_176333"/>